<evidence type="ECO:0000313" key="1">
    <source>
        <dbReference type="EMBL" id="KAJ7947193.1"/>
    </source>
</evidence>
<proteinExistence type="predicted"/>
<organism evidence="1 2">
    <name type="scientific">Quillaja saponaria</name>
    <name type="common">Soap bark tree</name>
    <dbReference type="NCBI Taxonomy" id="32244"/>
    <lineage>
        <taxon>Eukaryota</taxon>
        <taxon>Viridiplantae</taxon>
        <taxon>Streptophyta</taxon>
        <taxon>Embryophyta</taxon>
        <taxon>Tracheophyta</taxon>
        <taxon>Spermatophyta</taxon>
        <taxon>Magnoliopsida</taxon>
        <taxon>eudicotyledons</taxon>
        <taxon>Gunneridae</taxon>
        <taxon>Pentapetalae</taxon>
        <taxon>rosids</taxon>
        <taxon>fabids</taxon>
        <taxon>Fabales</taxon>
        <taxon>Quillajaceae</taxon>
        <taxon>Quillaja</taxon>
    </lineage>
</organism>
<dbReference type="Proteomes" id="UP001163823">
    <property type="component" value="Chromosome 13"/>
</dbReference>
<dbReference type="AlphaFoldDB" id="A0AAD7KWP1"/>
<reference evidence="1" key="1">
    <citation type="journal article" date="2023" name="Science">
        <title>Elucidation of the pathway for biosynthesis of saponin adjuvants from the soapbark tree.</title>
        <authorList>
            <person name="Reed J."/>
            <person name="Orme A."/>
            <person name="El-Demerdash A."/>
            <person name="Owen C."/>
            <person name="Martin L.B.B."/>
            <person name="Misra R.C."/>
            <person name="Kikuchi S."/>
            <person name="Rejzek M."/>
            <person name="Martin A.C."/>
            <person name="Harkess A."/>
            <person name="Leebens-Mack J."/>
            <person name="Louveau T."/>
            <person name="Stephenson M.J."/>
            <person name="Osbourn A."/>
        </authorList>
    </citation>
    <scope>NUCLEOTIDE SEQUENCE</scope>
    <source>
        <strain evidence="1">S10</strain>
    </source>
</reference>
<comment type="caution">
    <text evidence="1">The sequence shown here is derived from an EMBL/GenBank/DDBJ whole genome shotgun (WGS) entry which is preliminary data.</text>
</comment>
<dbReference type="EMBL" id="JARAOO010000013">
    <property type="protein sequence ID" value="KAJ7947193.1"/>
    <property type="molecule type" value="Genomic_DNA"/>
</dbReference>
<gene>
    <name evidence="1" type="ORF">O6P43_032032</name>
</gene>
<accession>A0AAD7KWP1</accession>
<dbReference type="KEGG" id="qsa:O6P43_032032"/>
<keyword evidence="2" id="KW-1185">Reference proteome</keyword>
<name>A0AAD7KWP1_QUISA</name>
<sequence>MCVCEPTAAKQLPLCRAALSNLHSWPFHLVVEIGGFVRWWWLGAPLLHADFLQAAVASLSFDVPNSNVNLMRRVDASVSDE</sequence>
<evidence type="ECO:0000313" key="2">
    <source>
        <dbReference type="Proteomes" id="UP001163823"/>
    </source>
</evidence>
<protein>
    <submittedName>
        <fullName evidence="1">Uncharacterized protein</fullName>
    </submittedName>
</protein>